<evidence type="ECO:0000256" key="1">
    <source>
        <dbReference type="SAM" id="MobiDB-lite"/>
    </source>
</evidence>
<proteinExistence type="predicted"/>
<dbReference type="VEuPathDB" id="FungiDB:PSHT_15967"/>
<reference evidence="3" key="3">
    <citation type="journal article" date="2018" name="Mol. Plant Microbe Interact.">
        <title>Genome sequence resources for the wheat stripe rust pathogen (Puccinia striiformis f. sp. tritici) and the barley stripe rust pathogen (Puccinia striiformis f. sp. hordei).</title>
        <authorList>
            <person name="Xia C."/>
            <person name="Wang M."/>
            <person name="Yin C."/>
            <person name="Cornejo O.E."/>
            <person name="Hulbert S.H."/>
            <person name="Chen X."/>
        </authorList>
    </citation>
    <scope>NUCLEOTIDE SEQUENCE [LARGE SCALE GENOMIC DNA]</scope>
    <source>
        <strain evidence="3">93TX-2</strain>
    </source>
</reference>
<reference evidence="2 3" key="1">
    <citation type="submission" date="2017-12" db="EMBL/GenBank/DDBJ databases">
        <title>Gene loss provides genomic basis for host adaptation in cereal stripe rust fungi.</title>
        <authorList>
            <person name="Xia C."/>
        </authorList>
    </citation>
    <scope>NUCLEOTIDE SEQUENCE [LARGE SCALE GENOMIC DNA]</scope>
    <source>
        <strain evidence="2 3">93TX-2</strain>
    </source>
</reference>
<comment type="caution">
    <text evidence="2">The sequence shown here is derived from an EMBL/GenBank/DDBJ whole genome shotgun (WGS) entry which is preliminary data.</text>
</comment>
<name>A0A2S4UCI1_9BASI</name>
<dbReference type="Proteomes" id="UP000238274">
    <property type="component" value="Unassembled WGS sequence"/>
</dbReference>
<accession>A0A2S4UCI1</accession>
<feature type="region of interest" description="Disordered" evidence="1">
    <location>
        <begin position="1"/>
        <end position="32"/>
    </location>
</feature>
<feature type="compositionally biased region" description="Acidic residues" evidence="1">
    <location>
        <begin position="1"/>
        <end position="16"/>
    </location>
</feature>
<dbReference type="AlphaFoldDB" id="A0A2S4UCI1"/>
<sequence>MSDVEDTPVDVAEEEVEATKEADAPKGGQMSVDDALKKVLKTSLVRIILTNSITAHSTHTSPHQ</sequence>
<protein>
    <submittedName>
        <fullName evidence="2">Uncharacterized protein</fullName>
    </submittedName>
</protein>
<dbReference type="EMBL" id="PKSM01000453">
    <property type="protein sequence ID" value="POV94886.1"/>
    <property type="molecule type" value="Genomic_DNA"/>
</dbReference>
<organism evidence="2 3">
    <name type="scientific">Puccinia striiformis</name>
    <dbReference type="NCBI Taxonomy" id="27350"/>
    <lineage>
        <taxon>Eukaryota</taxon>
        <taxon>Fungi</taxon>
        <taxon>Dikarya</taxon>
        <taxon>Basidiomycota</taxon>
        <taxon>Pucciniomycotina</taxon>
        <taxon>Pucciniomycetes</taxon>
        <taxon>Pucciniales</taxon>
        <taxon>Pucciniaceae</taxon>
        <taxon>Puccinia</taxon>
    </lineage>
</organism>
<reference evidence="3" key="2">
    <citation type="journal article" date="2018" name="BMC Genomics">
        <title>Genomic insights into host adaptation between the wheat stripe rust pathogen (Puccinia striiformis f. sp. tritici) and the barley stripe rust pathogen (Puccinia striiformis f. sp. hordei).</title>
        <authorList>
            <person name="Xia C."/>
            <person name="Wang M."/>
            <person name="Yin C."/>
            <person name="Cornejo O.E."/>
            <person name="Hulbert S.H."/>
            <person name="Chen X."/>
        </authorList>
    </citation>
    <scope>NUCLEOTIDE SEQUENCE [LARGE SCALE GENOMIC DNA]</scope>
    <source>
        <strain evidence="3">93TX-2</strain>
    </source>
</reference>
<evidence type="ECO:0000313" key="2">
    <source>
        <dbReference type="EMBL" id="POV94886.1"/>
    </source>
</evidence>
<evidence type="ECO:0000313" key="3">
    <source>
        <dbReference type="Proteomes" id="UP000238274"/>
    </source>
</evidence>
<keyword evidence="3" id="KW-1185">Reference proteome</keyword>
<gene>
    <name evidence="2" type="ORF">PSHT_15967</name>
</gene>